<evidence type="ECO:0000256" key="17">
    <source>
        <dbReference type="ARBA" id="ARBA00048792"/>
    </source>
</evidence>
<dbReference type="EC" id="1.3.1.1" evidence="20"/>
<evidence type="ECO:0000256" key="14">
    <source>
        <dbReference type="ARBA" id="ARBA00030119"/>
    </source>
</evidence>
<dbReference type="PANTHER" id="PTHR43073:SF2">
    <property type="entry name" value="DIHYDROPYRIMIDINE DEHYDROGENASE [NADP(+)]"/>
    <property type="match status" value="1"/>
</dbReference>
<sequence>MADLRINLGGIQAPNPFWLASAPPTNTGYQVERAFEAGWGGAVWKTLGDPIINVTSRFAGLKYNGQTVGFNNIELITDRPLEVNLKEMKEVKKKFPNHALIASLMMEPNREKWHELVKAVEDIGVDGLELNFGCPHGMAERGMGAAVGQQPELVQQQTEWVKEVAQTPVIIKLTPNITDIRYTARAAKQGGADAISMINTINSLMGVDIDTWNPIPHVDGKGAHGGYCGPAVKPIALNMVAECARDPQVNLPISGIGGISNWRDVVEFMLMGSSGIQVCTAAMLYGFRIVEDMIEGLSNYLDERGIESVMDIVGKSVPRYSEWGNLNLNYKVVARIDEQSCINCNRCHIACEDTSHQCIDIVQMENGREKLVVREEDCVGCNLCSIVCPIEDCITMVEVASEQPPLTWREHTALMNSAQ</sequence>
<name>A0A0D1XUD2_ANEMI</name>
<dbReference type="FunFam" id="3.20.20.70:FF:000027">
    <property type="entry name" value="Dihydropyrimidine dehydrogenase [NADP(+)]"/>
    <property type="match status" value="1"/>
</dbReference>
<keyword evidence="11 22" id="KW-0560">Oxidoreductase</keyword>
<dbReference type="NCBIfam" id="NF006183">
    <property type="entry name" value="PRK08318.1"/>
    <property type="match status" value="1"/>
</dbReference>
<evidence type="ECO:0000256" key="8">
    <source>
        <dbReference type="ARBA" id="ARBA00022630"/>
    </source>
</evidence>
<dbReference type="CDD" id="cd02940">
    <property type="entry name" value="DHPD_FMN"/>
    <property type="match status" value="1"/>
</dbReference>
<evidence type="ECO:0000256" key="11">
    <source>
        <dbReference type="ARBA" id="ARBA00023002"/>
    </source>
</evidence>
<evidence type="ECO:0000313" key="24">
    <source>
        <dbReference type="Proteomes" id="UP000037269"/>
    </source>
</evidence>
<evidence type="ECO:0000256" key="9">
    <source>
        <dbReference type="ARBA" id="ARBA00022643"/>
    </source>
</evidence>
<dbReference type="GO" id="GO:0046872">
    <property type="term" value="F:metal ion binding"/>
    <property type="evidence" value="ECO:0007669"/>
    <property type="project" value="UniProtKB-KW"/>
</dbReference>
<proteinExistence type="inferred from homology"/>
<dbReference type="EMBL" id="LGUG01000004">
    <property type="protein sequence ID" value="KON95629.1"/>
    <property type="molecule type" value="Genomic_DNA"/>
</dbReference>
<evidence type="ECO:0000256" key="19">
    <source>
        <dbReference type="ARBA" id="ARBA00049714"/>
    </source>
</evidence>
<evidence type="ECO:0000313" key="25">
    <source>
        <dbReference type="Proteomes" id="UP000182836"/>
    </source>
</evidence>
<evidence type="ECO:0000259" key="21">
    <source>
        <dbReference type="PROSITE" id="PS51379"/>
    </source>
</evidence>
<protein>
    <recommendedName>
        <fullName evidence="15">Dihydrothymine dehydrogenase</fullName>
        <ecNumber evidence="20">1.3.1.1</ecNumber>
        <ecNumber evidence="7">1.3.98.1</ecNumber>
    </recommendedName>
    <alternativeName>
        <fullName evidence="14">Dihydrouracil dehydrogenase</fullName>
    </alternativeName>
</protein>
<accession>A0A0D1XUD2</accession>
<evidence type="ECO:0000256" key="13">
    <source>
        <dbReference type="ARBA" id="ARBA00023014"/>
    </source>
</evidence>
<dbReference type="Pfam" id="PF14697">
    <property type="entry name" value="Fer4_21"/>
    <property type="match status" value="1"/>
</dbReference>
<dbReference type="GO" id="GO:1990663">
    <property type="term" value="F:dihydroorotate dehydrogenase (fumarate) activity"/>
    <property type="evidence" value="ECO:0007669"/>
    <property type="project" value="UniProtKB-EC"/>
</dbReference>
<dbReference type="AlphaFoldDB" id="A0A0D1XUD2"/>
<keyword evidence="12" id="KW-0408">Iron</keyword>
<dbReference type="InterPro" id="IPR013785">
    <property type="entry name" value="Aldolase_TIM"/>
</dbReference>
<comment type="subunit">
    <text evidence="6">Homodimer.</text>
</comment>
<dbReference type="PATRIC" id="fig|47500.8.peg.7021"/>
<comment type="catalytic activity">
    <reaction evidence="17">
        <text>5,6-dihydrouracil + NAD(+) = uracil + NADH + H(+)</text>
        <dbReference type="Rhea" id="RHEA:20189"/>
        <dbReference type="ChEBI" id="CHEBI:15378"/>
        <dbReference type="ChEBI" id="CHEBI:15901"/>
        <dbReference type="ChEBI" id="CHEBI:17568"/>
        <dbReference type="ChEBI" id="CHEBI:57540"/>
        <dbReference type="ChEBI" id="CHEBI:57945"/>
        <dbReference type="EC" id="1.3.1.1"/>
    </reaction>
</comment>
<keyword evidence="8" id="KW-0285">Flavoprotein</keyword>
<comment type="pathway">
    <text evidence="3">Pyrimidine metabolism; UMP biosynthesis via de novo pathway.</text>
</comment>
<dbReference type="GO" id="GO:0004159">
    <property type="term" value="F:dihydropyrimidine dehydrogenase (NAD+) activity"/>
    <property type="evidence" value="ECO:0007669"/>
    <property type="project" value="UniProtKB-EC"/>
</dbReference>
<dbReference type="PROSITE" id="PS51379">
    <property type="entry name" value="4FE4S_FER_2"/>
    <property type="match status" value="2"/>
</dbReference>
<comment type="similarity">
    <text evidence="5">Belongs to the dihydropyrimidine dehydrogenase family.</text>
</comment>
<evidence type="ECO:0000256" key="16">
    <source>
        <dbReference type="ARBA" id="ARBA00047685"/>
    </source>
</evidence>
<reference evidence="22 24" key="1">
    <citation type="submission" date="2015-07" db="EMBL/GenBank/DDBJ databases">
        <title>Fjat-14205 dsm 2895.</title>
        <authorList>
            <person name="Liu B."/>
            <person name="Wang J."/>
            <person name="Zhu Y."/>
            <person name="Liu G."/>
            <person name="Chen Q."/>
            <person name="Chen Z."/>
            <person name="Lan J."/>
            <person name="Che J."/>
            <person name="Ge C."/>
            <person name="Shi H."/>
            <person name="Pan Z."/>
            <person name="Liu X."/>
        </authorList>
    </citation>
    <scope>NUCLEOTIDE SEQUENCE [LARGE SCALE GENOMIC DNA]</scope>
    <source>
        <strain evidence="22 24">DSM 2895</strain>
    </source>
</reference>
<evidence type="ECO:0000313" key="23">
    <source>
        <dbReference type="EMBL" id="SDI32362.1"/>
    </source>
</evidence>
<comment type="function">
    <text evidence="18">Involved in pyrimidine base degradation. Catalyzes physiologically the reduction of uracil to 5,6-dihydrouracil (DHU) by using NADH as a specific cosubstrate. It also catalyzes the reverse reaction and the reduction of thymine to 5,6-dihydrothymine (DHT).</text>
</comment>
<comment type="cofactor">
    <cofactor evidence="2">
        <name>FMN</name>
        <dbReference type="ChEBI" id="CHEBI:58210"/>
    </cofactor>
</comment>
<dbReference type="OrthoDB" id="9794954at2"/>
<dbReference type="Pfam" id="PF01180">
    <property type="entry name" value="DHO_dh"/>
    <property type="match status" value="1"/>
</dbReference>
<evidence type="ECO:0000256" key="15">
    <source>
        <dbReference type="ARBA" id="ARBA00032722"/>
    </source>
</evidence>
<dbReference type="SUPFAM" id="SSF54862">
    <property type="entry name" value="4Fe-4S ferredoxins"/>
    <property type="match status" value="1"/>
</dbReference>
<dbReference type="GO" id="GO:0005737">
    <property type="term" value="C:cytoplasm"/>
    <property type="evidence" value="ECO:0007669"/>
    <property type="project" value="InterPro"/>
</dbReference>
<keyword evidence="9" id="KW-0288">FMN</keyword>
<feature type="domain" description="4Fe-4S ferredoxin-type" evidence="21">
    <location>
        <begin position="332"/>
        <end position="361"/>
    </location>
</feature>
<evidence type="ECO:0000256" key="3">
    <source>
        <dbReference type="ARBA" id="ARBA00004725"/>
    </source>
</evidence>
<comment type="catalytic activity">
    <reaction evidence="1">
        <text>(S)-dihydroorotate + fumarate = orotate + succinate</text>
        <dbReference type="Rhea" id="RHEA:30059"/>
        <dbReference type="ChEBI" id="CHEBI:29806"/>
        <dbReference type="ChEBI" id="CHEBI:30031"/>
        <dbReference type="ChEBI" id="CHEBI:30839"/>
        <dbReference type="ChEBI" id="CHEBI:30864"/>
        <dbReference type="EC" id="1.3.98.1"/>
    </reaction>
</comment>
<organism evidence="22 24">
    <name type="scientific">Aneurinibacillus migulanus</name>
    <name type="common">Bacillus migulanus</name>
    <dbReference type="NCBI Taxonomy" id="47500"/>
    <lineage>
        <taxon>Bacteria</taxon>
        <taxon>Bacillati</taxon>
        <taxon>Bacillota</taxon>
        <taxon>Bacilli</taxon>
        <taxon>Bacillales</taxon>
        <taxon>Paenibacillaceae</taxon>
        <taxon>Aneurinibacillus group</taxon>
        <taxon>Aneurinibacillus</taxon>
    </lineage>
</organism>
<comment type="similarity">
    <text evidence="4">Belongs to the dihydroorotate dehydrogenase family. Type 1 subfamily.</text>
</comment>
<evidence type="ECO:0000256" key="4">
    <source>
        <dbReference type="ARBA" id="ARBA00008008"/>
    </source>
</evidence>
<dbReference type="EMBL" id="FNED01000003">
    <property type="protein sequence ID" value="SDI32362.1"/>
    <property type="molecule type" value="Genomic_DNA"/>
</dbReference>
<dbReference type="InterPro" id="IPR017896">
    <property type="entry name" value="4Fe4S_Fe-S-bd"/>
</dbReference>
<evidence type="ECO:0000256" key="5">
    <source>
        <dbReference type="ARBA" id="ARBA00010804"/>
    </source>
</evidence>
<dbReference type="PROSITE" id="PS00198">
    <property type="entry name" value="4FE4S_FER_1"/>
    <property type="match status" value="1"/>
</dbReference>
<evidence type="ECO:0000256" key="7">
    <source>
        <dbReference type="ARBA" id="ARBA00011911"/>
    </source>
</evidence>
<comment type="subunit">
    <text evidence="19">Heterotetramer of 2 PreA and 2 PreT subunits.</text>
</comment>
<feature type="domain" description="4Fe-4S ferredoxin-type" evidence="21">
    <location>
        <begin position="369"/>
        <end position="399"/>
    </location>
</feature>
<dbReference type="RefSeq" id="WP_043066111.1">
    <property type="nucleotide sequence ID" value="NZ_BJOA01000030.1"/>
</dbReference>
<dbReference type="SUPFAM" id="SSF51395">
    <property type="entry name" value="FMN-linked oxidoreductases"/>
    <property type="match status" value="1"/>
</dbReference>
<evidence type="ECO:0000256" key="18">
    <source>
        <dbReference type="ARBA" id="ARBA00049578"/>
    </source>
</evidence>
<gene>
    <name evidence="22" type="ORF">AF333_09235</name>
    <name evidence="23" type="ORF">SAMN04487909_10373</name>
</gene>
<evidence type="ECO:0000256" key="12">
    <source>
        <dbReference type="ARBA" id="ARBA00023004"/>
    </source>
</evidence>
<dbReference type="GeneID" id="42305383"/>
<evidence type="ECO:0000256" key="10">
    <source>
        <dbReference type="ARBA" id="ARBA00022723"/>
    </source>
</evidence>
<evidence type="ECO:0000256" key="1">
    <source>
        <dbReference type="ARBA" id="ARBA00001694"/>
    </source>
</evidence>
<reference evidence="23 25" key="2">
    <citation type="submission" date="2016-10" db="EMBL/GenBank/DDBJ databases">
        <authorList>
            <person name="de Groot N.N."/>
        </authorList>
    </citation>
    <scope>NUCLEOTIDE SEQUENCE [LARGE SCALE GENOMIC DNA]</scope>
    <source>
        <strain evidence="23 25">DSM 2895</strain>
    </source>
</reference>
<evidence type="ECO:0000256" key="6">
    <source>
        <dbReference type="ARBA" id="ARBA00011738"/>
    </source>
</evidence>
<dbReference type="STRING" id="47500.AF333_09235"/>
<keyword evidence="13" id="KW-0411">Iron-sulfur</keyword>
<dbReference type="Gene3D" id="3.20.20.70">
    <property type="entry name" value="Aldolase class I"/>
    <property type="match status" value="1"/>
</dbReference>
<evidence type="ECO:0000313" key="22">
    <source>
        <dbReference type="EMBL" id="KON95629.1"/>
    </source>
</evidence>
<keyword evidence="10" id="KW-0479">Metal-binding</keyword>
<dbReference type="GO" id="GO:0051536">
    <property type="term" value="F:iron-sulfur cluster binding"/>
    <property type="evidence" value="ECO:0007669"/>
    <property type="project" value="UniProtKB-KW"/>
</dbReference>
<dbReference type="Proteomes" id="UP000037269">
    <property type="component" value="Unassembled WGS sequence"/>
</dbReference>
<evidence type="ECO:0000256" key="20">
    <source>
        <dbReference type="ARBA" id="ARBA00049728"/>
    </source>
</evidence>
<dbReference type="EC" id="1.3.98.1" evidence="7"/>
<comment type="catalytic activity">
    <reaction evidence="16">
        <text>5,6-dihydrothymine + NAD(+) = thymine + NADH + H(+)</text>
        <dbReference type="Rhea" id="RHEA:28791"/>
        <dbReference type="ChEBI" id="CHEBI:15378"/>
        <dbReference type="ChEBI" id="CHEBI:17821"/>
        <dbReference type="ChEBI" id="CHEBI:27468"/>
        <dbReference type="ChEBI" id="CHEBI:57540"/>
        <dbReference type="ChEBI" id="CHEBI:57945"/>
        <dbReference type="EC" id="1.3.1.1"/>
    </reaction>
</comment>
<keyword evidence="24" id="KW-1185">Reference proteome</keyword>
<dbReference type="InterPro" id="IPR005720">
    <property type="entry name" value="Dihydroorotate_DH_cat"/>
</dbReference>
<evidence type="ECO:0000256" key="2">
    <source>
        <dbReference type="ARBA" id="ARBA00001917"/>
    </source>
</evidence>
<dbReference type="Proteomes" id="UP000182836">
    <property type="component" value="Unassembled WGS sequence"/>
</dbReference>
<dbReference type="PANTHER" id="PTHR43073">
    <property type="entry name" value="DIHYDROPYRIMIDINE DEHYDROGENASE [NADP(+)]"/>
    <property type="match status" value="1"/>
</dbReference>
<dbReference type="Gene3D" id="3.30.70.20">
    <property type="match status" value="1"/>
</dbReference>
<dbReference type="InterPro" id="IPR017900">
    <property type="entry name" value="4Fe4S_Fe_S_CS"/>
</dbReference>